<evidence type="ECO:0000313" key="1">
    <source>
        <dbReference type="EMBL" id="ARS90196.1"/>
    </source>
</evidence>
<gene>
    <name evidence="1" type="ORF">B1756_10990</name>
</gene>
<protein>
    <submittedName>
        <fullName evidence="1">Uncharacterized protein</fullName>
    </submittedName>
</protein>
<reference evidence="2" key="1">
    <citation type="submission" date="2017-02" db="EMBL/GenBank/DDBJ databases">
        <title>Natronthermophilus aegyptiacus gen. nov.,sp. nov., an aerobic, extremely halophilic alkalithermophilic archaeon isolated from the athalassohaline Wadi An Natrun, Egypt.</title>
        <authorList>
            <person name="Zhao B."/>
        </authorList>
    </citation>
    <scope>NUCLEOTIDE SEQUENCE [LARGE SCALE GENOMIC DNA]</scope>
    <source>
        <strain evidence="2">JW/NM-HA 15</strain>
    </source>
</reference>
<proteinExistence type="predicted"/>
<sequence length="88" mass="9729">MSITVVDRIETIGHEIAGIRSVRPVYRVGRGSHSDDPFVVGDESFGEVERSAIEQRRAERGSARIGFPVAYSRPETTIDTLIRSIGSR</sequence>
<dbReference type="Proteomes" id="UP000250088">
    <property type="component" value="Chromosome"/>
</dbReference>
<name>A0A2Z2HSL7_9EURY</name>
<keyword evidence="2" id="KW-1185">Reference proteome</keyword>
<evidence type="ECO:0000313" key="2">
    <source>
        <dbReference type="Proteomes" id="UP000250088"/>
    </source>
</evidence>
<organism evidence="1 2">
    <name type="scientific">Natrarchaeobaculum aegyptiacum</name>
    <dbReference type="NCBI Taxonomy" id="745377"/>
    <lineage>
        <taxon>Archaea</taxon>
        <taxon>Methanobacteriati</taxon>
        <taxon>Methanobacteriota</taxon>
        <taxon>Stenosarchaea group</taxon>
        <taxon>Halobacteria</taxon>
        <taxon>Halobacteriales</taxon>
        <taxon>Natrialbaceae</taxon>
        <taxon>Natrarchaeobaculum</taxon>
    </lineage>
</organism>
<dbReference type="EMBL" id="CP019893">
    <property type="protein sequence ID" value="ARS90196.1"/>
    <property type="molecule type" value="Genomic_DNA"/>
</dbReference>
<accession>A0A2Z2HSL7</accession>
<dbReference type="AlphaFoldDB" id="A0A2Z2HSL7"/>
<dbReference type="KEGG" id="naj:B1756_10990"/>